<sequence length="335" mass="36630">MTNAEPVEGQGGGALSLRIGVVVIGRNEGERLVRCLASLPPRLPAVYVDSGSTDESVEAARRAGLFVHSLDMSRPFSAGRARNEGFALLAREAKVDAVQFLDGDTVLQPGWLPHATRFLADHADTVAVAGRRREVRPESSWYNTLCDLEWDTPVGEADAVGGDALYRAAAFSAAGGFDPNVIAGEEPELCLRLRRAGGRVHRLDAEMTLHDAAIYSFGPWWRHAVRAGYAWTLGALMHWREGHYVKELARTIVWGAGLPILALLALAVGFWPVALLVVALYAAKWLRLAKRFSGRVPKPPRYAAFLMLSNVAETFGAARCLWETAMGRRTIVEYK</sequence>
<keyword evidence="4" id="KW-0472">Membrane</keyword>
<comment type="caution">
    <text evidence="6">The sequence shown here is derived from an EMBL/GenBank/DDBJ whole genome shotgun (WGS) entry which is preliminary data.</text>
</comment>
<dbReference type="GO" id="GO:0016757">
    <property type="term" value="F:glycosyltransferase activity"/>
    <property type="evidence" value="ECO:0007669"/>
    <property type="project" value="UniProtKB-KW"/>
</dbReference>
<organism evidence="6 7">
    <name type="scientific">Parvularcula dongshanensis</name>
    <dbReference type="NCBI Taxonomy" id="1173995"/>
    <lineage>
        <taxon>Bacteria</taxon>
        <taxon>Pseudomonadati</taxon>
        <taxon>Pseudomonadota</taxon>
        <taxon>Alphaproteobacteria</taxon>
        <taxon>Parvularculales</taxon>
        <taxon>Parvularculaceae</taxon>
        <taxon>Parvularcula</taxon>
    </lineage>
</organism>
<dbReference type="Gene3D" id="3.90.550.10">
    <property type="entry name" value="Spore Coat Polysaccharide Biosynthesis Protein SpsA, Chain A"/>
    <property type="match status" value="1"/>
</dbReference>
<dbReference type="InterPro" id="IPR029044">
    <property type="entry name" value="Nucleotide-diphossugar_trans"/>
</dbReference>
<dbReference type="PANTHER" id="PTHR43179:SF12">
    <property type="entry name" value="GALACTOFURANOSYLTRANSFERASE GLFT2"/>
    <property type="match status" value="1"/>
</dbReference>
<keyword evidence="4" id="KW-1133">Transmembrane helix</keyword>
<evidence type="ECO:0000313" key="7">
    <source>
        <dbReference type="Proteomes" id="UP000563524"/>
    </source>
</evidence>
<dbReference type="Pfam" id="PF00535">
    <property type="entry name" value="Glycos_transf_2"/>
    <property type="match status" value="1"/>
</dbReference>
<dbReference type="EMBL" id="JACHOB010000002">
    <property type="protein sequence ID" value="MBB4658925.1"/>
    <property type="molecule type" value="Genomic_DNA"/>
</dbReference>
<reference evidence="6 7" key="1">
    <citation type="submission" date="2020-08" db="EMBL/GenBank/DDBJ databases">
        <title>Genomic Encyclopedia of Type Strains, Phase IV (KMG-IV): sequencing the most valuable type-strain genomes for metagenomic binning, comparative biology and taxonomic classification.</title>
        <authorList>
            <person name="Goeker M."/>
        </authorList>
    </citation>
    <scope>NUCLEOTIDE SEQUENCE [LARGE SCALE GENOMIC DNA]</scope>
    <source>
        <strain evidence="6 7">DSM 102850</strain>
    </source>
</reference>
<evidence type="ECO:0000256" key="1">
    <source>
        <dbReference type="ARBA" id="ARBA00006739"/>
    </source>
</evidence>
<evidence type="ECO:0000256" key="3">
    <source>
        <dbReference type="ARBA" id="ARBA00022679"/>
    </source>
</evidence>
<dbReference type="PANTHER" id="PTHR43179">
    <property type="entry name" value="RHAMNOSYLTRANSFERASE WBBL"/>
    <property type="match status" value="1"/>
</dbReference>
<gene>
    <name evidence="6" type="ORF">GGQ59_001439</name>
</gene>
<keyword evidence="3 6" id="KW-0808">Transferase</keyword>
<dbReference type="Proteomes" id="UP000563524">
    <property type="component" value="Unassembled WGS sequence"/>
</dbReference>
<evidence type="ECO:0000256" key="4">
    <source>
        <dbReference type="SAM" id="Phobius"/>
    </source>
</evidence>
<feature type="transmembrane region" description="Helical" evidence="4">
    <location>
        <begin position="260"/>
        <end position="282"/>
    </location>
</feature>
<feature type="domain" description="Glycosyltransferase 2-like" evidence="5">
    <location>
        <begin position="21"/>
        <end position="142"/>
    </location>
</feature>
<keyword evidence="2" id="KW-0328">Glycosyltransferase</keyword>
<dbReference type="InterPro" id="IPR001173">
    <property type="entry name" value="Glyco_trans_2-like"/>
</dbReference>
<dbReference type="AlphaFoldDB" id="A0A840I3M4"/>
<evidence type="ECO:0000256" key="2">
    <source>
        <dbReference type="ARBA" id="ARBA00022676"/>
    </source>
</evidence>
<dbReference type="RefSeq" id="WP_183817095.1">
    <property type="nucleotide sequence ID" value="NZ_JACHOB010000002.1"/>
</dbReference>
<evidence type="ECO:0000313" key="6">
    <source>
        <dbReference type="EMBL" id="MBB4658925.1"/>
    </source>
</evidence>
<keyword evidence="7" id="KW-1185">Reference proteome</keyword>
<evidence type="ECO:0000259" key="5">
    <source>
        <dbReference type="Pfam" id="PF00535"/>
    </source>
</evidence>
<comment type="similarity">
    <text evidence="1">Belongs to the glycosyltransferase 2 family.</text>
</comment>
<keyword evidence="4" id="KW-0812">Transmembrane</keyword>
<protein>
    <submittedName>
        <fullName evidence="6">GT2 family glycosyltransferase</fullName>
    </submittedName>
</protein>
<accession>A0A840I3M4</accession>
<proteinExistence type="inferred from homology"/>
<dbReference type="SUPFAM" id="SSF53448">
    <property type="entry name" value="Nucleotide-diphospho-sugar transferases"/>
    <property type="match status" value="1"/>
</dbReference>
<name>A0A840I3M4_9PROT</name>